<proteinExistence type="inferred from homology"/>
<evidence type="ECO:0000259" key="14">
    <source>
        <dbReference type="PROSITE" id="PS51674"/>
    </source>
</evidence>
<keyword evidence="3 12" id="KW-0004">4Fe-4S</keyword>
<comment type="cofactor">
    <cofactor evidence="12">
        <name>[4Fe-4S] cluster</name>
        <dbReference type="ChEBI" id="CHEBI:49883"/>
    </cofactor>
    <text evidence="12">Binds 1 [4Fe-4S] cluster per subunit. Following nitrosylation of the [4Fe-4S] cluster binds 1 [4Fe-8(NO)] cluster per subunit.</text>
</comment>
<feature type="binding site" evidence="12">
    <location>
        <position position="54"/>
    </location>
    <ligand>
        <name>[4Fe-4S] cluster</name>
        <dbReference type="ChEBI" id="CHEBI:49883"/>
    </ligand>
</feature>
<evidence type="ECO:0000256" key="12">
    <source>
        <dbReference type="HAMAP-Rule" id="MF_01479"/>
    </source>
</evidence>
<evidence type="ECO:0000256" key="3">
    <source>
        <dbReference type="ARBA" id="ARBA00022485"/>
    </source>
</evidence>
<evidence type="ECO:0000256" key="2">
    <source>
        <dbReference type="ARBA" id="ARBA00006597"/>
    </source>
</evidence>
<protein>
    <recommendedName>
        <fullName evidence="12">Transcriptional regulator WhiB</fullName>
    </recommendedName>
</protein>
<evidence type="ECO:0000256" key="13">
    <source>
        <dbReference type="SAM" id="MobiDB-lite"/>
    </source>
</evidence>
<evidence type="ECO:0000313" key="15">
    <source>
        <dbReference type="EMBL" id="MFC7183810.1"/>
    </source>
</evidence>
<keyword evidence="7 12" id="KW-0411">Iron-sulfur</keyword>
<evidence type="ECO:0000256" key="11">
    <source>
        <dbReference type="ARBA" id="ARBA00023163"/>
    </source>
</evidence>
<evidence type="ECO:0000313" key="16">
    <source>
        <dbReference type="Proteomes" id="UP001596435"/>
    </source>
</evidence>
<comment type="function">
    <text evidence="12">Acts as a transcriptional regulator. Probably redox-responsive. The apo- but not holo-form probably binds DNA.</text>
</comment>
<feature type="domain" description="4Fe-4S Wbl-type" evidence="14">
    <location>
        <begin position="23"/>
        <end position="87"/>
    </location>
</feature>
<dbReference type="InterPro" id="IPR034768">
    <property type="entry name" value="4FE4S_WBL"/>
</dbReference>
<dbReference type="PANTHER" id="PTHR38839:SF5">
    <property type="entry name" value="TRANSCRIPTIONAL REGULATOR WHID"/>
    <property type="match status" value="1"/>
</dbReference>
<dbReference type="RefSeq" id="WP_345708622.1">
    <property type="nucleotide sequence ID" value="NZ_BAABKV010000001.1"/>
</dbReference>
<dbReference type="PANTHER" id="PTHR38839">
    <property type="entry name" value="TRANSCRIPTIONAL REGULATOR WHID-RELATED"/>
    <property type="match status" value="1"/>
</dbReference>
<comment type="similarity">
    <text evidence="2 12">Belongs to the WhiB family.</text>
</comment>
<reference evidence="16" key="1">
    <citation type="journal article" date="2019" name="Int. J. Syst. Evol. Microbiol.">
        <title>The Global Catalogue of Microorganisms (GCM) 10K type strain sequencing project: providing services to taxonomists for standard genome sequencing and annotation.</title>
        <authorList>
            <consortium name="The Broad Institute Genomics Platform"/>
            <consortium name="The Broad Institute Genome Sequencing Center for Infectious Disease"/>
            <person name="Wu L."/>
            <person name="Ma J."/>
        </authorList>
    </citation>
    <scope>NUCLEOTIDE SEQUENCE [LARGE SCALE GENOMIC DNA]</scope>
    <source>
        <strain evidence="16">CGMCC 1.12859</strain>
    </source>
</reference>
<evidence type="ECO:0000256" key="4">
    <source>
        <dbReference type="ARBA" id="ARBA00022490"/>
    </source>
</evidence>
<feature type="binding site" evidence="12">
    <location>
        <position position="57"/>
    </location>
    <ligand>
        <name>[4Fe-4S] cluster</name>
        <dbReference type="ChEBI" id="CHEBI:49883"/>
    </ligand>
</feature>
<keyword evidence="6 12" id="KW-0408">Iron</keyword>
<dbReference type="Proteomes" id="UP001596435">
    <property type="component" value="Unassembled WGS sequence"/>
</dbReference>
<dbReference type="EMBL" id="JBHTAJ010000079">
    <property type="protein sequence ID" value="MFC7183810.1"/>
    <property type="molecule type" value="Genomic_DNA"/>
</dbReference>
<evidence type="ECO:0000256" key="7">
    <source>
        <dbReference type="ARBA" id="ARBA00023014"/>
    </source>
</evidence>
<dbReference type="HAMAP" id="MF_01479">
    <property type="entry name" value="WhiB"/>
    <property type="match status" value="1"/>
</dbReference>
<sequence>MTKNIARLPGPAGSTRQWQRRAACRETDGDLFYHPAGERGADHDARDSRAKRVCARCPVREHCLAFSLRTRETYGVWGGLTEEERHALLSRARRRSGHRTPA</sequence>
<feature type="binding site" evidence="12">
    <location>
        <position position="24"/>
    </location>
    <ligand>
        <name>[4Fe-4S] cluster</name>
        <dbReference type="ChEBI" id="CHEBI:49883"/>
    </ligand>
</feature>
<evidence type="ECO:0000256" key="1">
    <source>
        <dbReference type="ARBA" id="ARBA00004496"/>
    </source>
</evidence>
<keyword evidence="11 12" id="KW-0804">Transcription</keyword>
<evidence type="ECO:0000256" key="10">
    <source>
        <dbReference type="ARBA" id="ARBA00023157"/>
    </source>
</evidence>
<gene>
    <name evidence="12" type="primary">whiB</name>
    <name evidence="15" type="ORF">ACFQMG_30115</name>
</gene>
<comment type="caution">
    <text evidence="15">The sequence shown here is derived from an EMBL/GenBank/DDBJ whole genome shotgun (WGS) entry which is preliminary data.</text>
</comment>
<keyword evidence="10 12" id="KW-1015">Disulfide bond</keyword>
<organism evidence="15 16">
    <name type="scientific">Kitasatospora paranensis</name>
    <dbReference type="NCBI Taxonomy" id="258053"/>
    <lineage>
        <taxon>Bacteria</taxon>
        <taxon>Bacillati</taxon>
        <taxon>Actinomycetota</taxon>
        <taxon>Actinomycetes</taxon>
        <taxon>Kitasatosporales</taxon>
        <taxon>Streptomycetaceae</taxon>
        <taxon>Kitasatospora</taxon>
    </lineage>
</organism>
<dbReference type="PROSITE" id="PS51674">
    <property type="entry name" value="4FE4S_WBL"/>
    <property type="match status" value="1"/>
</dbReference>
<name>A0ABW2G517_9ACTN</name>
<evidence type="ECO:0000256" key="6">
    <source>
        <dbReference type="ARBA" id="ARBA00023004"/>
    </source>
</evidence>
<feature type="region of interest" description="Disordered" evidence="13">
    <location>
        <begin position="1"/>
        <end position="20"/>
    </location>
</feature>
<evidence type="ECO:0000256" key="9">
    <source>
        <dbReference type="ARBA" id="ARBA00023125"/>
    </source>
</evidence>
<keyword evidence="8 12" id="KW-0805">Transcription regulation</keyword>
<evidence type="ECO:0000256" key="8">
    <source>
        <dbReference type="ARBA" id="ARBA00023015"/>
    </source>
</evidence>
<dbReference type="InterPro" id="IPR003482">
    <property type="entry name" value="Whib"/>
</dbReference>
<comment type="PTM">
    <text evidence="12">Upon Fe-S cluster removal intramolecular disulfide bonds are formed.</text>
</comment>
<feature type="binding site" evidence="12">
    <location>
        <position position="63"/>
    </location>
    <ligand>
        <name>[4Fe-4S] cluster</name>
        <dbReference type="ChEBI" id="CHEBI:49883"/>
    </ligand>
</feature>
<accession>A0ABW2G517</accession>
<evidence type="ECO:0000256" key="5">
    <source>
        <dbReference type="ARBA" id="ARBA00022723"/>
    </source>
</evidence>
<comment type="subcellular location">
    <subcellularLocation>
        <location evidence="1 12">Cytoplasm</location>
    </subcellularLocation>
</comment>
<dbReference type="Pfam" id="PF02467">
    <property type="entry name" value="Whib"/>
    <property type="match status" value="1"/>
</dbReference>
<keyword evidence="9 12" id="KW-0238">DNA-binding</keyword>
<keyword evidence="4 12" id="KW-0963">Cytoplasm</keyword>
<keyword evidence="16" id="KW-1185">Reference proteome</keyword>
<keyword evidence="5 12" id="KW-0479">Metal-binding</keyword>
<comment type="PTM">
    <text evidence="12">The Fe-S cluster can be nitrosylated by nitric oxide (NO).</text>
</comment>